<feature type="domain" description="KOW" evidence="2">
    <location>
        <begin position="266"/>
        <end position="293"/>
    </location>
</feature>
<dbReference type="SMART" id="SM00739">
    <property type="entry name" value="KOW"/>
    <property type="match status" value="2"/>
</dbReference>
<protein>
    <recommendedName>
        <fullName evidence="2">KOW domain-containing protein</fullName>
    </recommendedName>
</protein>
<feature type="compositionally biased region" description="Basic and acidic residues" evidence="1">
    <location>
        <begin position="166"/>
        <end position="176"/>
    </location>
</feature>
<keyword evidence="4" id="KW-1185">Reference proteome</keyword>
<gene>
    <name evidence="3" type="ORF">FOMPIDRAFT_117856</name>
</gene>
<evidence type="ECO:0000313" key="4">
    <source>
        <dbReference type="Proteomes" id="UP000015241"/>
    </source>
</evidence>
<evidence type="ECO:0000256" key="1">
    <source>
        <dbReference type="SAM" id="MobiDB-lite"/>
    </source>
</evidence>
<feature type="domain" description="KOW" evidence="2">
    <location>
        <begin position="216"/>
        <end position="243"/>
    </location>
</feature>
<name>S8E1E5_FOMSC</name>
<dbReference type="AlphaFoldDB" id="S8E1E5"/>
<dbReference type="Gene3D" id="2.30.30.30">
    <property type="match status" value="1"/>
</dbReference>
<dbReference type="HOGENOM" id="CLU_897257_0_0_1"/>
<accession>S8E1E5</accession>
<dbReference type="Proteomes" id="UP000015241">
    <property type="component" value="Unassembled WGS sequence"/>
</dbReference>
<dbReference type="InterPro" id="IPR014722">
    <property type="entry name" value="Rib_uL2_dom2"/>
</dbReference>
<proteinExistence type="predicted"/>
<dbReference type="InterPro" id="IPR005824">
    <property type="entry name" value="KOW"/>
</dbReference>
<organism evidence="3 4">
    <name type="scientific">Fomitopsis schrenkii</name>
    <name type="common">Brown rot fungus</name>
    <dbReference type="NCBI Taxonomy" id="2126942"/>
    <lineage>
        <taxon>Eukaryota</taxon>
        <taxon>Fungi</taxon>
        <taxon>Dikarya</taxon>
        <taxon>Basidiomycota</taxon>
        <taxon>Agaricomycotina</taxon>
        <taxon>Agaricomycetes</taxon>
        <taxon>Polyporales</taxon>
        <taxon>Fomitopsis</taxon>
    </lineage>
</organism>
<dbReference type="EMBL" id="KE504163">
    <property type="protein sequence ID" value="EPS98607.1"/>
    <property type="molecule type" value="Genomic_DNA"/>
</dbReference>
<reference evidence="3 4" key="1">
    <citation type="journal article" date="2012" name="Science">
        <title>The Paleozoic origin of enzymatic lignin decomposition reconstructed from 31 fungal genomes.</title>
        <authorList>
            <person name="Floudas D."/>
            <person name="Binder M."/>
            <person name="Riley R."/>
            <person name="Barry K."/>
            <person name="Blanchette R.A."/>
            <person name="Henrissat B."/>
            <person name="Martinez A.T."/>
            <person name="Otillar R."/>
            <person name="Spatafora J.W."/>
            <person name="Yadav J.S."/>
            <person name="Aerts A."/>
            <person name="Benoit I."/>
            <person name="Boyd A."/>
            <person name="Carlson A."/>
            <person name="Copeland A."/>
            <person name="Coutinho P.M."/>
            <person name="de Vries R.P."/>
            <person name="Ferreira P."/>
            <person name="Findley K."/>
            <person name="Foster B."/>
            <person name="Gaskell J."/>
            <person name="Glotzer D."/>
            <person name="Gorecki P."/>
            <person name="Heitman J."/>
            <person name="Hesse C."/>
            <person name="Hori C."/>
            <person name="Igarashi K."/>
            <person name="Jurgens J.A."/>
            <person name="Kallen N."/>
            <person name="Kersten P."/>
            <person name="Kohler A."/>
            <person name="Kuees U."/>
            <person name="Kumar T.K.A."/>
            <person name="Kuo A."/>
            <person name="LaButti K."/>
            <person name="Larrondo L.F."/>
            <person name="Lindquist E."/>
            <person name="Ling A."/>
            <person name="Lombard V."/>
            <person name="Lucas S."/>
            <person name="Lundell T."/>
            <person name="Martin R."/>
            <person name="McLaughlin D.J."/>
            <person name="Morgenstern I."/>
            <person name="Morin E."/>
            <person name="Murat C."/>
            <person name="Nagy L.G."/>
            <person name="Nolan M."/>
            <person name="Ohm R.A."/>
            <person name="Patyshakuliyeva A."/>
            <person name="Rokas A."/>
            <person name="Ruiz-Duenas F.J."/>
            <person name="Sabat G."/>
            <person name="Salamov A."/>
            <person name="Samejima M."/>
            <person name="Schmutz J."/>
            <person name="Slot J.C."/>
            <person name="St John F."/>
            <person name="Stenlid J."/>
            <person name="Sun H."/>
            <person name="Sun S."/>
            <person name="Syed K."/>
            <person name="Tsang A."/>
            <person name="Wiebenga A."/>
            <person name="Young D."/>
            <person name="Pisabarro A."/>
            <person name="Eastwood D.C."/>
            <person name="Martin F."/>
            <person name="Cullen D."/>
            <person name="Grigoriev I.V."/>
            <person name="Hibbett D.S."/>
        </authorList>
    </citation>
    <scope>NUCLEOTIDE SEQUENCE</scope>
    <source>
        <strain evidence="4">FP-58527</strain>
    </source>
</reference>
<sequence>MHQRGLRRLLCGKLLPAGGEAGLDVVCGALAKNCLRAVLKLSQARHGPLTDDPETVGHWAGRESPTHQALLFRVRLFRSLVLLIQAFPRRLTLSPLALYSQHVVTSMLHLSDVTYTDPAVSGTGEPWDRRAVTTAFKAATVIVDRPSSARLDIRAEGDEGDEKGEDSERPTGDETGTRSILAPVSRAEGYAQMLTATGEYIPQVFMESHTRRSVDTFSKGDRVEIVEGRRCGCSAHILSVDGDRARLQMIGGNSFIQVPLQSLQRQFFAGDAVVVTDGVNARRWGYVVREYDGSVMIYSPIVPDTMLTNA</sequence>
<dbReference type="InParanoid" id="S8E1E5"/>
<dbReference type="OrthoDB" id="2683074at2759"/>
<evidence type="ECO:0000259" key="2">
    <source>
        <dbReference type="SMART" id="SM00739"/>
    </source>
</evidence>
<feature type="region of interest" description="Disordered" evidence="1">
    <location>
        <begin position="150"/>
        <end position="180"/>
    </location>
</feature>
<evidence type="ECO:0000313" key="3">
    <source>
        <dbReference type="EMBL" id="EPS98607.1"/>
    </source>
</evidence>